<comment type="caution">
    <text evidence="2">The sequence shown here is derived from an EMBL/GenBank/DDBJ whole genome shotgun (WGS) entry which is preliminary data.</text>
</comment>
<evidence type="ECO:0000313" key="3">
    <source>
        <dbReference type="Proteomes" id="UP000291600"/>
    </source>
</evidence>
<dbReference type="InterPro" id="IPR019637">
    <property type="entry name" value="DUF2501"/>
</dbReference>
<keyword evidence="1" id="KW-0732">Signal</keyword>
<organism evidence="2 3">
    <name type="scientific">Hafnia alvei</name>
    <dbReference type="NCBI Taxonomy" id="569"/>
    <lineage>
        <taxon>Bacteria</taxon>
        <taxon>Pseudomonadati</taxon>
        <taxon>Pseudomonadota</taxon>
        <taxon>Gammaproteobacteria</taxon>
        <taxon>Enterobacterales</taxon>
        <taxon>Hafniaceae</taxon>
        <taxon>Hafnia</taxon>
    </lineage>
</organism>
<name>A0ABD7Q2T7_HAFAL</name>
<dbReference type="AlphaFoldDB" id="A0ABD7Q2T7"/>
<evidence type="ECO:0000313" key="2">
    <source>
        <dbReference type="EMBL" id="TBL66052.1"/>
    </source>
</evidence>
<gene>
    <name evidence="2" type="ORF">EYY96_13655</name>
</gene>
<feature type="chain" id="PRO_5044877151" evidence="1">
    <location>
        <begin position="31"/>
        <end position="171"/>
    </location>
</feature>
<protein>
    <submittedName>
        <fullName evidence="2">DUF2501 domain-containing protein</fullName>
    </submittedName>
</protein>
<evidence type="ECO:0000256" key="1">
    <source>
        <dbReference type="SAM" id="SignalP"/>
    </source>
</evidence>
<dbReference type="Proteomes" id="UP000291600">
    <property type="component" value="Unassembled WGS sequence"/>
</dbReference>
<sequence>MRLNMNQKLKQLSRAALILAGVIGMNAAHADLMGSLKSASEQLSSSSANTSTGANSTSLLGGALGSLMGGNSQALQSTSSANIGGVLSYCVQNNVLAAGNQKIESVKDSLLSKLGTQTDSKSYQNGLNGILDLQGKDDVDLNNLGSLTTDMKAKIKTKVCGMVLDQAKKFV</sequence>
<dbReference type="Pfam" id="PF10696">
    <property type="entry name" value="DUF2501"/>
    <property type="match status" value="1"/>
</dbReference>
<accession>A0ABD7Q2T7</accession>
<proteinExistence type="predicted"/>
<dbReference type="EMBL" id="SITJ01000076">
    <property type="protein sequence ID" value="TBL66052.1"/>
    <property type="molecule type" value="Genomic_DNA"/>
</dbReference>
<reference evidence="2 3" key="1">
    <citation type="submission" date="2019-02" db="EMBL/GenBank/DDBJ databases">
        <title>Comparative genomic analysis of the Hafnia genus genomes.</title>
        <authorList>
            <person name="Zhiqiu Y."/>
            <person name="Chao Y."/>
            <person name="Yuhui D."/>
            <person name="Di H."/>
            <person name="Bin L."/>
        </authorList>
    </citation>
    <scope>NUCLEOTIDE SEQUENCE [LARGE SCALE GENOMIC DNA]</scope>
    <source>
        <strain evidence="2 3">PCM_1210</strain>
    </source>
</reference>
<feature type="signal peptide" evidence="1">
    <location>
        <begin position="1"/>
        <end position="30"/>
    </location>
</feature>